<accession>A0A7G9S1J8</accession>
<dbReference type="EMBL" id="CP060715">
    <property type="protein sequence ID" value="QNN61723.1"/>
    <property type="molecule type" value="Genomic_DNA"/>
</dbReference>
<dbReference type="AlphaFoldDB" id="A0A7G9S1J8"/>
<evidence type="ECO:0000313" key="2">
    <source>
        <dbReference type="Proteomes" id="UP000515928"/>
    </source>
</evidence>
<dbReference type="RefSeq" id="WP_187534918.1">
    <property type="nucleotide sequence ID" value="NZ_CBCSHU010000022.1"/>
</dbReference>
<name>A0A7G9S1J8_9FIRM</name>
<dbReference type="PROSITE" id="PS51257">
    <property type="entry name" value="PROKAR_LIPOPROTEIN"/>
    <property type="match status" value="1"/>
</dbReference>
<evidence type="ECO:0000313" key="1">
    <source>
        <dbReference type="EMBL" id="QNN61723.1"/>
    </source>
</evidence>
<keyword evidence="2" id="KW-1185">Reference proteome</keyword>
<protein>
    <submittedName>
        <fullName evidence="1">Uncharacterized protein</fullName>
    </submittedName>
</protein>
<gene>
    <name evidence="1" type="ORF">H9L01_05035</name>
</gene>
<proteinExistence type="predicted"/>
<organism evidence="1 2">
    <name type="scientific">Erysipelothrix inopinata</name>
    <dbReference type="NCBI Taxonomy" id="225084"/>
    <lineage>
        <taxon>Bacteria</taxon>
        <taxon>Bacillati</taxon>
        <taxon>Bacillota</taxon>
        <taxon>Erysipelotrichia</taxon>
        <taxon>Erysipelotrichales</taxon>
        <taxon>Erysipelotrichaceae</taxon>
        <taxon>Erysipelothrix</taxon>
    </lineage>
</organism>
<dbReference type="KEGG" id="eio:H9L01_05035"/>
<reference evidence="1 2" key="1">
    <citation type="submission" date="2020-08" db="EMBL/GenBank/DDBJ databases">
        <title>Genome sequence of Erysipelothrix inopinata DSM 15511T.</title>
        <authorList>
            <person name="Hyun D.-W."/>
            <person name="Bae J.-W."/>
        </authorList>
    </citation>
    <scope>NUCLEOTIDE SEQUENCE [LARGE SCALE GENOMIC DNA]</scope>
    <source>
        <strain evidence="1 2">DSM 15511</strain>
    </source>
</reference>
<dbReference type="Proteomes" id="UP000515928">
    <property type="component" value="Chromosome"/>
</dbReference>
<sequence length="222" mass="26117">MSKKIIVLLTFLLVLVGCSTRREIKFNSGTGEFSNGKYSEKKTVEGYNMEKYIPKIKDEYLPYFLGWVDENDDFIDIQNIPKNVRTITVKWDEEKIVSYLKDKDAKQIVSVLNEKFNKSNNNNDLKYKFTWEEIEDKKYIVMNTVLIDQQLISILSNQQTSDKGRKEIVKIYNSLETCRVEVKKNSYDRYPVATRLSLDDEENTIIYESIDDRILINLFDLS</sequence>